<dbReference type="PANTHER" id="PTHR33167:SF26">
    <property type="entry name" value="EXPRESSED PROTEIN"/>
    <property type="match status" value="1"/>
</dbReference>
<keyword evidence="2" id="KW-1185">Reference proteome</keyword>
<name>A0ABD1NJL6_9FABA</name>
<protein>
    <submittedName>
        <fullName evidence="1">Uncharacterized protein</fullName>
    </submittedName>
</protein>
<gene>
    <name evidence="1" type="ORF">Fmac_002326</name>
</gene>
<dbReference type="PANTHER" id="PTHR33167">
    <property type="entry name" value="TRANSCRIPTION FACTOR, PUTATIVE (DUF863)-RELATED"/>
    <property type="match status" value="1"/>
</dbReference>
<reference evidence="1 2" key="1">
    <citation type="submission" date="2024-08" db="EMBL/GenBank/DDBJ databases">
        <title>Insights into the chromosomal genome structure of Flemingia macrophylla.</title>
        <authorList>
            <person name="Ding Y."/>
            <person name="Zhao Y."/>
            <person name="Bi W."/>
            <person name="Wu M."/>
            <person name="Zhao G."/>
            <person name="Gong Y."/>
            <person name="Li W."/>
            <person name="Zhang P."/>
        </authorList>
    </citation>
    <scope>NUCLEOTIDE SEQUENCE [LARGE SCALE GENOMIC DNA]</scope>
    <source>
        <strain evidence="1">DYQJB</strain>
        <tissue evidence="1">Leaf</tissue>
    </source>
</reference>
<proteinExistence type="predicted"/>
<accession>A0ABD1NJL6</accession>
<evidence type="ECO:0000313" key="1">
    <source>
        <dbReference type="EMBL" id="KAL2348326.1"/>
    </source>
</evidence>
<dbReference type="AlphaFoldDB" id="A0ABD1NJL6"/>
<sequence>MSEHSNKRIQSLQKLNKPTMEKLISPCDKEYMRMTMLKHQDTFKEQVYELHRLHNIQKILMKNMEAGSGFEVNQQGWNLENVISLTRNGYHKQKIPELKLDLERPATDDIAESDSGQVLEIINENEIELTLGPSSYNRKKVEKSLTSAHCLSSSIASNLINKTRLKTPHSSHSTIEEFSGAIIGLLQGPHSIAGCQNGIRSSYDIVEQSRQDSSQQRPWFFSSIESEHDLKIFQGHCDVLYT</sequence>
<comment type="caution">
    <text evidence="1">The sequence shown here is derived from an EMBL/GenBank/DDBJ whole genome shotgun (WGS) entry which is preliminary data.</text>
</comment>
<dbReference type="Proteomes" id="UP001603857">
    <property type="component" value="Unassembled WGS sequence"/>
</dbReference>
<dbReference type="EMBL" id="JBGMDY010000001">
    <property type="protein sequence ID" value="KAL2348326.1"/>
    <property type="molecule type" value="Genomic_DNA"/>
</dbReference>
<organism evidence="1 2">
    <name type="scientific">Flemingia macrophylla</name>
    <dbReference type="NCBI Taxonomy" id="520843"/>
    <lineage>
        <taxon>Eukaryota</taxon>
        <taxon>Viridiplantae</taxon>
        <taxon>Streptophyta</taxon>
        <taxon>Embryophyta</taxon>
        <taxon>Tracheophyta</taxon>
        <taxon>Spermatophyta</taxon>
        <taxon>Magnoliopsida</taxon>
        <taxon>eudicotyledons</taxon>
        <taxon>Gunneridae</taxon>
        <taxon>Pentapetalae</taxon>
        <taxon>rosids</taxon>
        <taxon>fabids</taxon>
        <taxon>Fabales</taxon>
        <taxon>Fabaceae</taxon>
        <taxon>Papilionoideae</taxon>
        <taxon>50 kb inversion clade</taxon>
        <taxon>NPAAA clade</taxon>
        <taxon>indigoferoid/millettioid clade</taxon>
        <taxon>Phaseoleae</taxon>
        <taxon>Flemingia</taxon>
    </lineage>
</organism>
<evidence type="ECO:0000313" key="2">
    <source>
        <dbReference type="Proteomes" id="UP001603857"/>
    </source>
</evidence>